<feature type="transmembrane region" description="Helical" evidence="2">
    <location>
        <begin position="62"/>
        <end position="83"/>
    </location>
</feature>
<keyword evidence="2" id="KW-0472">Membrane</keyword>
<feature type="compositionally biased region" description="Pro residues" evidence="1">
    <location>
        <begin position="122"/>
        <end position="134"/>
    </location>
</feature>
<accession>A0AAE0IZG3</accession>
<gene>
    <name evidence="3" type="ORF">B0T19DRAFT_440825</name>
</gene>
<feature type="region of interest" description="Disordered" evidence="1">
    <location>
        <begin position="92"/>
        <end position="134"/>
    </location>
</feature>
<feature type="compositionally biased region" description="Basic residues" evidence="1">
    <location>
        <begin position="92"/>
        <end position="106"/>
    </location>
</feature>
<evidence type="ECO:0000313" key="3">
    <source>
        <dbReference type="EMBL" id="KAK3334132.1"/>
    </source>
</evidence>
<evidence type="ECO:0000256" key="1">
    <source>
        <dbReference type="SAM" id="MobiDB-lite"/>
    </source>
</evidence>
<sequence>MYIPLALRPALPPPTTRAEHDDLLSTSPVAGLIHLVMPPWRAPSITGNILHRRDDSMQNQNVTIGVVVGVLLTAFLVCLGYLLHRYRGAIRFTPRSKKRRRRRHSARSGSSSKGSKSSSDSVPPPPPPPPPPPA</sequence>
<reference evidence="3" key="1">
    <citation type="journal article" date="2023" name="Mol. Phylogenet. Evol.">
        <title>Genome-scale phylogeny and comparative genomics of the fungal order Sordariales.</title>
        <authorList>
            <person name="Hensen N."/>
            <person name="Bonometti L."/>
            <person name="Westerberg I."/>
            <person name="Brannstrom I.O."/>
            <person name="Guillou S."/>
            <person name="Cros-Aarteil S."/>
            <person name="Calhoun S."/>
            <person name="Haridas S."/>
            <person name="Kuo A."/>
            <person name="Mondo S."/>
            <person name="Pangilinan J."/>
            <person name="Riley R."/>
            <person name="LaButti K."/>
            <person name="Andreopoulos B."/>
            <person name="Lipzen A."/>
            <person name="Chen C."/>
            <person name="Yan M."/>
            <person name="Daum C."/>
            <person name="Ng V."/>
            <person name="Clum A."/>
            <person name="Steindorff A."/>
            <person name="Ohm R.A."/>
            <person name="Martin F."/>
            <person name="Silar P."/>
            <person name="Natvig D.O."/>
            <person name="Lalanne C."/>
            <person name="Gautier V."/>
            <person name="Ament-Velasquez S.L."/>
            <person name="Kruys A."/>
            <person name="Hutchinson M.I."/>
            <person name="Powell A.J."/>
            <person name="Barry K."/>
            <person name="Miller A.N."/>
            <person name="Grigoriev I.V."/>
            <person name="Debuchy R."/>
            <person name="Gladieux P."/>
            <person name="Hiltunen Thoren M."/>
            <person name="Johannesson H."/>
        </authorList>
    </citation>
    <scope>NUCLEOTIDE SEQUENCE</scope>
    <source>
        <strain evidence="3">SMH4131-1</strain>
    </source>
</reference>
<dbReference type="EMBL" id="JAUEPO010000002">
    <property type="protein sequence ID" value="KAK3334132.1"/>
    <property type="molecule type" value="Genomic_DNA"/>
</dbReference>
<dbReference type="AlphaFoldDB" id="A0AAE0IZG3"/>
<comment type="caution">
    <text evidence="3">The sequence shown here is derived from an EMBL/GenBank/DDBJ whole genome shotgun (WGS) entry which is preliminary data.</text>
</comment>
<organism evidence="3 4">
    <name type="scientific">Cercophora scortea</name>
    <dbReference type="NCBI Taxonomy" id="314031"/>
    <lineage>
        <taxon>Eukaryota</taxon>
        <taxon>Fungi</taxon>
        <taxon>Dikarya</taxon>
        <taxon>Ascomycota</taxon>
        <taxon>Pezizomycotina</taxon>
        <taxon>Sordariomycetes</taxon>
        <taxon>Sordariomycetidae</taxon>
        <taxon>Sordariales</taxon>
        <taxon>Lasiosphaeriaceae</taxon>
        <taxon>Cercophora</taxon>
    </lineage>
</organism>
<dbReference type="Proteomes" id="UP001286456">
    <property type="component" value="Unassembled WGS sequence"/>
</dbReference>
<name>A0AAE0IZG3_9PEZI</name>
<reference evidence="3" key="2">
    <citation type="submission" date="2023-06" db="EMBL/GenBank/DDBJ databases">
        <authorList>
            <consortium name="Lawrence Berkeley National Laboratory"/>
            <person name="Haridas S."/>
            <person name="Hensen N."/>
            <person name="Bonometti L."/>
            <person name="Westerberg I."/>
            <person name="Brannstrom I.O."/>
            <person name="Guillou S."/>
            <person name="Cros-Aarteil S."/>
            <person name="Calhoun S."/>
            <person name="Kuo A."/>
            <person name="Mondo S."/>
            <person name="Pangilinan J."/>
            <person name="Riley R."/>
            <person name="Labutti K."/>
            <person name="Andreopoulos B."/>
            <person name="Lipzen A."/>
            <person name="Chen C."/>
            <person name="Yanf M."/>
            <person name="Daum C."/>
            <person name="Ng V."/>
            <person name="Clum A."/>
            <person name="Steindorff A."/>
            <person name="Ohm R."/>
            <person name="Martin F."/>
            <person name="Silar P."/>
            <person name="Natvig D."/>
            <person name="Lalanne C."/>
            <person name="Gautier V."/>
            <person name="Ament-Velasquez S.L."/>
            <person name="Kruys A."/>
            <person name="Hutchinson M.I."/>
            <person name="Powell A.J."/>
            <person name="Barry K."/>
            <person name="Miller A.N."/>
            <person name="Grigoriev I.V."/>
            <person name="Debuchy R."/>
            <person name="Gladieux P."/>
            <person name="Thoren M.H."/>
            <person name="Johannesson H."/>
        </authorList>
    </citation>
    <scope>NUCLEOTIDE SEQUENCE</scope>
    <source>
        <strain evidence="3">SMH4131-1</strain>
    </source>
</reference>
<protein>
    <submittedName>
        <fullName evidence="3">Uncharacterized protein</fullName>
    </submittedName>
</protein>
<keyword evidence="4" id="KW-1185">Reference proteome</keyword>
<evidence type="ECO:0000256" key="2">
    <source>
        <dbReference type="SAM" id="Phobius"/>
    </source>
</evidence>
<feature type="compositionally biased region" description="Low complexity" evidence="1">
    <location>
        <begin position="107"/>
        <end position="121"/>
    </location>
</feature>
<evidence type="ECO:0000313" key="4">
    <source>
        <dbReference type="Proteomes" id="UP001286456"/>
    </source>
</evidence>
<keyword evidence="2" id="KW-1133">Transmembrane helix</keyword>
<proteinExistence type="predicted"/>
<keyword evidence="2" id="KW-0812">Transmembrane</keyword>